<keyword evidence="1" id="KW-0732">Signal</keyword>
<accession>A0A4R5MLA3</accession>
<dbReference type="OrthoDB" id="697727at2"/>
<feature type="chain" id="PRO_5020335651" evidence="1">
    <location>
        <begin position="22"/>
        <end position="317"/>
    </location>
</feature>
<evidence type="ECO:0000313" key="2">
    <source>
        <dbReference type="EMBL" id="TDG36408.1"/>
    </source>
</evidence>
<feature type="signal peptide" evidence="1">
    <location>
        <begin position="1"/>
        <end position="21"/>
    </location>
</feature>
<dbReference type="RefSeq" id="WP_133262137.1">
    <property type="nucleotide sequence ID" value="NZ_SJCY01000004.1"/>
</dbReference>
<name>A0A4R5MLA3_9SPHI</name>
<evidence type="ECO:0000256" key="1">
    <source>
        <dbReference type="SAM" id="SignalP"/>
    </source>
</evidence>
<dbReference type="AlphaFoldDB" id="A0A4R5MLA3"/>
<evidence type="ECO:0000313" key="3">
    <source>
        <dbReference type="Proteomes" id="UP000295668"/>
    </source>
</evidence>
<gene>
    <name evidence="2" type="ORF">EZJ43_07775</name>
</gene>
<organism evidence="2 3">
    <name type="scientific">Pedobacter changchengzhani</name>
    <dbReference type="NCBI Taxonomy" id="2529274"/>
    <lineage>
        <taxon>Bacteria</taxon>
        <taxon>Pseudomonadati</taxon>
        <taxon>Bacteroidota</taxon>
        <taxon>Sphingobacteriia</taxon>
        <taxon>Sphingobacteriales</taxon>
        <taxon>Sphingobacteriaceae</taxon>
        <taxon>Pedobacter</taxon>
    </lineage>
</organism>
<proteinExistence type="predicted"/>
<protein>
    <submittedName>
        <fullName evidence="2">Uncharacterized protein</fullName>
    </submittedName>
</protein>
<sequence length="317" mass="36563">MKKITYSIVAIFMLIASNSFAQEFYPLNLISLITDENLPKSKIININDYQLIEKGFDRMDDSLYVNKKSSEVVQFSANNKGNTTTIRIDYYTVATDLTRFANRAGKSGLDKVNENLFEKKFPNISYQIEIKRNSLFKGKKYTLLSFICKNSLAEKGGVFRNNDSYPLQNSTWYFDTDLQEDKSNPDEYVVGIKMSEEKKYNNKVEFLDDANFKVTLASQKTFTGTYTSSFISNGNPPSIYFELTKPKTKKGYVESLTIVGLPDNVAELRRAKNSLRYYQYFFNKRYDYTIEQKDLLLSIKINENMPVIAPAPSRKNK</sequence>
<dbReference type="Proteomes" id="UP000295668">
    <property type="component" value="Unassembled WGS sequence"/>
</dbReference>
<comment type="caution">
    <text evidence="2">The sequence shown here is derived from an EMBL/GenBank/DDBJ whole genome shotgun (WGS) entry which is preliminary data.</text>
</comment>
<dbReference type="EMBL" id="SJCY01000004">
    <property type="protein sequence ID" value="TDG36408.1"/>
    <property type="molecule type" value="Genomic_DNA"/>
</dbReference>
<reference evidence="2 3" key="1">
    <citation type="submission" date="2019-02" db="EMBL/GenBank/DDBJ databases">
        <title>Pedobacter sp. nov., a novel speices isolated from soil of pinguins habitat in Antarcitica.</title>
        <authorList>
            <person name="He R.-H."/>
        </authorList>
    </citation>
    <scope>NUCLEOTIDE SEQUENCE [LARGE SCALE GENOMIC DNA]</scope>
    <source>
        <strain evidence="2 3">E01020</strain>
    </source>
</reference>
<keyword evidence="3" id="KW-1185">Reference proteome</keyword>